<dbReference type="SUPFAM" id="SSF81383">
    <property type="entry name" value="F-box domain"/>
    <property type="match status" value="1"/>
</dbReference>
<feature type="domain" description="F-box" evidence="2">
    <location>
        <begin position="50"/>
        <end position="100"/>
    </location>
</feature>
<dbReference type="EMBL" id="NKCI01000208">
    <property type="protein sequence ID" value="RSL47858.1"/>
    <property type="molecule type" value="Genomic_DNA"/>
</dbReference>
<accession>A0A428P487</accession>
<dbReference type="InterPro" id="IPR036047">
    <property type="entry name" value="F-box-like_dom_sf"/>
</dbReference>
<protein>
    <recommendedName>
        <fullName evidence="2">F-box domain-containing protein</fullName>
    </recommendedName>
</protein>
<keyword evidence="4" id="KW-1185">Reference proteome</keyword>
<name>A0A428P487_9HYPO</name>
<organism evidence="3 4">
    <name type="scientific">Fusarium duplospermum</name>
    <dbReference type="NCBI Taxonomy" id="1325734"/>
    <lineage>
        <taxon>Eukaryota</taxon>
        <taxon>Fungi</taxon>
        <taxon>Dikarya</taxon>
        <taxon>Ascomycota</taxon>
        <taxon>Pezizomycotina</taxon>
        <taxon>Sordariomycetes</taxon>
        <taxon>Hypocreomycetidae</taxon>
        <taxon>Hypocreales</taxon>
        <taxon>Nectriaceae</taxon>
        <taxon>Fusarium</taxon>
        <taxon>Fusarium solani species complex</taxon>
    </lineage>
</organism>
<dbReference type="AlphaFoldDB" id="A0A428P487"/>
<dbReference type="OrthoDB" id="4982047at2759"/>
<evidence type="ECO:0000313" key="3">
    <source>
        <dbReference type="EMBL" id="RSL47858.1"/>
    </source>
</evidence>
<evidence type="ECO:0000256" key="1">
    <source>
        <dbReference type="SAM" id="MobiDB-lite"/>
    </source>
</evidence>
<evidence type="ECO:0000313" key="4">
    <source>
        <dbReference type="Proteomes" id="UP000288168"/>
    </source>
</evidence>
<gene>
    <name evidence="3" type="ORF">CEP54_013205</name>
</gene>
<sequence length="464" mass="52070">MSDPQGSKATETECEGNSATSSQTPTNDQGPGNREAPGEELPARIEQPSNAYLSKMPAEIILSITEHLGRQSLKSLALTSSRLHHTVSDAFYRSFNYETLHIALDEGDYEMFQRCIDHKAASATAVWGAEHARKHNDNIRFFSFKPIDYLTLAFKEDKMTADQCFNVLQWLVDNDGDLTSPCNDLHLLWIWPEQIRLAKTMKHMSHTFLRAFLTVADRAKLDVTAEIICYLSAKGFNFPRGVPLRDSNPYNRSDEAINEFSPLGITTHSPLAWMMGSAYPPRVLEAFLKQLQSQGATLASPLEECPESFRCDIINASDGPRIIAQDTLLTQFWALAANLYNDLLDPLGWRPVYNGEVGDIWEAKLNLLDMYQGIDDSERRHLLSILAALRKIEAGSQTKGGLAIRHDAKACWRELSNALSNSADETKITKFNGYEPADRVHRFSFKDEPYTVTLGSYGLPVLNY</sequence>
<feature type="compositionally biased region" description="Polar residues" evidence="1">
    <location>
        <begin position="1"/>
        <end position="30"/>
    </location>
</feature>
<evidence type="ECO:0000259" key="2">
    <source>
        <dbReference type="PROSITE" id="PS50181"/>
    </source>
</evidence>
<dbReference type="Proteomes" id="UP000288168">
    <property type="component" value="Unassembled WGS sequence"/>
</dbReference>
<dbReference type="PROSITE" id="PS50181">
    <property type="entry name" value="FBOX"/>
    <property type="match status" value="1"/>
</dbReference>
<proteinExistence type="predicted"/>
<feature type="region of interest" description="Disordered" evidence="1">
    <location>
        <begin position="1"/>
        <end position="40"/>
    </location>
</feature>
<comment type="caution">
    <text evidence="3">The sequence shown here is derived from an EMBL/GenBank/DDBJ whole genome shotgun (WGS) entry which is preliminary data.</text>
</comment>
<reference evidence="3 4" key="1">
    <citation type="submission" date="2017-06" db="EMBL/GenBank/DDBJ databases">
        <title>Comparative genomic analysis of Ambrosia Fusariam Clade fungi.</title>
        <authorList>
            <person name="Stajich J.E."/>
            <person name="Carrillo J."/>
            <person name="Kijimoto T."/>
            <person name="Eskalen A."/>
            <person name="O'Donnell K."/>
            <person name="Kasson M."/>
        </authorList>
    </citation>
    <scope>NUCLEOTIDE SEQUENCE [LARGE SCALE GENOMIC DNA]</scope>
    <source>
        <strain evidence="3 4">NRRL62584</strain>
    </source>
</reference>
<dbReference type="InterPro" id="IPR001810">
    <property type="entry name" value="F-box_dom"/>
</dbReference>